<keyword evidence="4" id="KW-1185">Reference proteome</keyword>
<reference evidence="3" key="1">
    <citation type="submission" date="2022-11" db="EMBL/GenBank/DDBJ databases">
        <title>Minimal conservation of predation-associated metabolite biosynthetic gene clusters underscores biosynthetic potential of Myxococcota including descriptions for ten novel species: Archangium lansinium sp. nov., Myxococcus landrumus sp. nov., Nannocystis bai.</title>
        <authorList>
            <person name="Ahearne A."/>
            <person name="Stevens C."/>
            <person name="Dowd S."/>
        </authorList>
    </citation>
    <scope>NUCLEOTIDE SEQUENCE</scope>
    <source>
        <strain evidence="3">Fl3</strain>
    </source>
</reference>
<dbReference type="Pfam" id="PF12770">
    <property type="entry name" value="CHAT"/>
    <property type="match status" value="1"/>
</dbReference>
<dbReference type="InterPro" id="IPR011990">
    <property type="entry name" value="TPR-like_helical_dom_sf"/>
</dbReference>
<keyword evidence="1" id="KW-1133">Transmembrane helix</keyword>
<evidence type="ECO:0000259" key="2">
    <source>
        <dbReference type="Pfam" id="PF12770"/>
    </source>
</evidence>
<feature type="domain" description="CHAT" evidence="2">
    <location>
        <begin position="791"/>
        <end position="964"/>
    </location>
</feature>
<dbReference type="RefSeq" id="WP_269036345.1">
    <property type="nucleotide sequence ID" value="NZ_CP114040.1"/>
</dbReference>
<evidence type="ECO:0000313" key="4">
    <source>
        <dbReference type="Proteomes" id="UP001164459"/>
    </source>
</evidence>
<proteinExistence type="predicted"/>
<organism evidence="3 4">
    <name type="scientific">Nannocystis punicea</name>
    <dbReference type="NCBI Taxonomy" id="2995304"/>
    <lineage>
        <taxon>Bacteria</taxon>
        <taxon>Pseudomonadati</taxon>
        <taxon>Myxococcota</taxon>
        <taxon>Polyangia</taxon>
        <taxon>Nannocystales</taxon>
        <taxon>Nannocystaceae</taxon>
        <taxon>Nannocystis</taxon>
    </lineage>
</organism>
<keyword evidence="1" id="KW-0472">Membrane</keyword>
<sequence>MTRRCDDIDRYFDGELEGDARATFEAHLVDCATCQQALHVSMQLQAATGPEAAPAAPPISLASRRRRAWWAAAPLLAAAAAIALYLRGPGDEPELGHVSEGMSQETGAPALTLAPTRGVEARLSFGPADVHREYAVLRAGGPVTGEPIPLSELSRLEQAGELRGLAAAHALRGELAQARAVLLRLGPSPDRNSDLAALALMEGRAEEALALADAALAGAPEHLQARWNRALALRELGLLRLAADELDALAEVDTPAWGAEAVRQAVMLRYEPGAREQLFVDVQRAGAALIERGEPISEEAIAGAPSLVRLYFYDAVRAAPSRARLESLAPLAERLDRVAGGHVLQDMLQKTSKENFARRGPLAEEFAGLALGRGGDGAELAARARAARQVDIALGAMIHAGLVRADLDVFIELAESTGDPWLRMLVAQERAGAQVDAGDYAAAEATLEAGRALCGPGLGYRCARLELAHAELLALMHRLTEAAAPLAAGARRVTQDVHWGAETTSLQLRAEVARLRGGFGLARAITGETLLRLPGAPAARCRAERHAHDVLAGLAIVALDVAGARRELQAAADCEQPPSLTRLFVQADLARMSGDLRDLDVVLAGLQALRAGGLRGGEAALADHIEGRARLAVQPEGARSLLRRAIAAGRELPRSDPHALKAVSFSYASLVFDAAAQGDHAAALDLLAEEVGAAAPRSCALGLAVDHERGYSVAIDASGAAIGRLVTRTAPVGADEALVPADAIAALRTCPEVAVFARPPLAGRPGLLPPEIAWSYHVGHRSLQTGSKKHVPSDIHVVVADAAAPAALNLPRLSPWTGEKDAATRVLTGAEATPSRVLQALPDAGEIEFHVHGLVDLAVSDASFLALTPDADGRHALTAGQLRGASLQARPIVILGACHAGQVAPYLHEAWSLPVAFLEAGARVVIASPAPVQDREAGPFFAAVRARIRQGASPAVAVRDERVQQGPGAEWALHVLVFE</sequence>
<dbReference type="Gene3D" id="1.25.40.10">
    <property type="entry name" value="Tetratricopeptide repeat domain"/>
    <property type="match status" value="1"/>
</dbReference>
<name>A0ABY7H407_9BACT</name>
<accession>A0ABY7H407</accession>
<dbReference type="InterPro" id="IPR024983">
    <property type="entry name" value="CHAT_dom"/>
</dbReference>
<evidence type="ECO:0000313" key="3">
    <source>
        <dbReference type="EMBL" id="WAS94005.1"/>
    </source>
</evidence>
<dbReference type="InterPro" id="IPR041916">
    <property type="entry name" value="Anti_sigma_zinc_sf"/>
</dbReference>
<dbReference type="Gene3D" id="1.10.10.1320">
    <property type="entry name" value="Anti-sigma factor, zinc-finger domain"/>
    <property type="match status" value="1"/>
</dbReference>
<dbReference type="EMBL" id="CP114040">
    <property type="protein sequence ID" value="WAS94005.1"/>
    <property type="molecule type" value="Genomic_DNA"/>
</dbReference>
<dbReference type="Proteomes" id="UP001164459">
    <property type="component" value="Chromosome"/>
</dbReference>
<gene>
    <name evidence="3" type="ORF">O0S08_48370</name>
</gene>
<dbReference type="SUPFAM" id="SSF48452">
    <property type="entry name" value="TPR-like"/>
    <property type="match status" value="1"/>
</dbReference>
<keyword evidence="1" id="KW-0812">Transmembrane</keyword>
<evidence type="ECO:0000256" key="1">
    <source>
        <dbReference type="SAM" id="Phobius"/>
    </source>
</evidence>
<feature type="transmembrane region" description="Helical" evidence="1">
    <location>
        <begin position="68"/>
        <end position="86"/>
    </location>
</feature>
<protein>
    <submittedName>
        <fullName evidence="3">CHAT domain-containing protein</fullName>
    </submittedName>
</protein>